<keyword evidence="2" id="KW-0964">Secreted</keyword>
<accession>A0AAV8YHP5</accession>
<evidence type="ECO:0000256" key="5">
    <source>
        <dbReference type="ARBA" id="ARBA00022737"/>
    </source>
</evidence>
<keyword evidence="5" id="KW-0677">Repeat</keyword>
<sequence>MNESDMEKQECNTHCELTWNIAFKGVCSTPCGKGIRPIYYNCTKVYKKEPSYSEIVSEQHCNVLAAPPMQEACNTVCNSTRWNYSSWSECTKTCGGGIQIRTAKCVDNSNTPIDDSYCNNSEKVTEQICNTERCPSWMLDDMSPCSAPCGGGYRNLTYLCVLNSRIYHNACDIKTRPPLREKCNEQACGRWVPLDTYHMCSVTCGEGVERRAYACKKFNSEEVLDKLYCRDIPVPKEVRVCYRKSCNQPSPYARKYSNNDFDNSIFPEIYNKYQTFHWTPVEWSSTCDGGISHQVFHCLNELGNRDETMCDLNLKPTNMVQCINNPCPKWKTGDWSPECDSNCERQRQVRCMDYTSKILKDYQCDVTRKPERATKCKLTECPHVSNTISKNYFQSVKNDDKRYRWKAGAWKQFNKKHEINPLLHLNTFFRRVTGALTNSNDCYSQTERPTGLSIELRVGKVSPDTVLFKFIATISQRAGSSISSCSNTCGKGIRRRHIECEDVLNDITVVDSLCRHLRKPKATRPCERYNCKYAWIESYWSSCSATCGPGVKTRNVTCHKVHQGGVIDPLPLPDIHQNKINHKNYCSVYNKPETDSKCIVSQCGDKYVWQPEAWRECSHKCGKKGIQVRRISCVNVRTKQKVSHKLCRRNLKPQKRKKCNQMKCTVNLEISLYTSCKEIKHYMRTSDNKDYVIRIGEKPVLIYCYKMDTAEPQEYISLGQDTSNYAEIYDRRLINVNSCPYRGYRRDNCDCDQVGEDRSGFTNFWKVRVNITSMKIIGDDFTFSIQTKGKTQIPYGTAGDCYSSKKGCAQGRFSIDLSHTYFRLSRNVRWEEIGSYASSEIHRTETGASGKCGGYCGNCIPDPDIGLAVEIT</sequence>
<evidence type="ECO:0000313" key="8">
    <source>
        <dbReference type="Proteomes" id="UP001162162"/>
    </source>
</evidence>
<dbReference type="InterPro" id="IPR000884">
    <property type="entry name" value="TSP1_rpt"/>
</dbReference>
<evidence type="ECO:0000313" key="7">
    <source>
        <dbReference type="EMBL" id="KAJ8950762.1"/>
    </source>
</evidence>
<keyword evidence="8" id="KW-1185">Reference proteome</keyword>
<evidence type="ECO:0000256" key="4">
    <source>
        <dbReference type="ARBA" id="ARBA00022729"/>
    </source>
</evidence>
<dbReference type="PROSITE" id="PS50092">
    <property type="entry name" value="TSP1"/>
    <property type="match status" value="6"/>
</dbReference>
<dbReference type="InterPro" id="IPR050439">
    <property type="entry name" value="ADAMTS_ADAMTS-like"/>
</dbReference>
<evidence type="ECO:0000259" key="6">
    <source>
        <dbReference type="PROSITE" id="PS51046"/>
    </source>
</evidence>
<dbReference type="Pfam" id="PF08685">
    <property type="entry name" value="GON"/>
    <property type="match status" value="1"/>
</dbReference>
<dbReference type="InterPro" id="IPR036383">
    <property type="entry name" value="TSP1_rpt_sf"/>
</dbReference>
<dbReference type="GO" id="GO:0008270">
    <property type="term" value="F:zinc ion binding"/>
    <property type="evidence" value="ECO:0007669"/>
    <property type="project" value="InterPro"/>
</dbReference>
<organism evidence="7 8">
    <name type="scientific">Aromia moschata</name>
    <dbReference type="NCBI Taxonomy" id="1265417"/>
    <lineage>
        <taxon>Eukaryota</taxon>
        <taxon>Metazoa</taxon>
        <taxon>Ecdysozoa</taxon>
        <taxon>Arthropoda</taxon>
        <taxon>Hexapoda</taxon>
        <taxon>Insecta</taxon>
        <taxon>Pterygota</taxon>
        <taxon>Neoptera</taxon>
        <taxon>Endopterygota</taxon>
        <taxon>Coleoptera</taxon>
        <taxon>Polyphaga</taxon>
        <taxon>Cucujiformia</taxon>
        <taxon>Chrysomeloidea</taxon>
        <taxon>Cerambycidae</taxon>
        <taxon>Cerambycinae</taxon>
        <taxon>Callichromatini</taxon>
        <taxon>Aromia</taxon>
    </lineage>
</organism>
<comment type="caution">
    <text evidence="7">The sequence shown here is derived from an EMBL/GenBank/DDBJ whole genome shotgun (WGS) entry which is preliminary data.</text>
</comment>
<evidence type="ECO:0000256" key="3">
    <source>
        <dbReference type="ARBA" id="ARBA00022723"/>
    </source>
</evidence>
<dbReference type="Pfam" id="PF19030">
    <property type="entry name" value="TSP1_ADAMTS"/>
    <property type="match status" value="7"/>
</dbReference>
<dbReference type="SMART" id="SM00209">
    <property type="entry name" value="TSP1"/>
    <property type="match status" value="8"/>
</dbReference>
<dbReference type="GO" id="GO:0005576">
    <property type="term" value="C:extracellular region"/>
    <property type="evidence" value="ECO:0007669"/>
    <property type="project" value="UniProtKB-SubCell"/>
</dbReference>
<dbReference type="AlphaFoldDB" id="A0AAV8YHP5"/>
<protein>
    <recommendedName>
        <fullName evidence="6">GON domain-containing protein</fullName>
    </recommendedName>
</protein>
<dbReference type="Gene3D" id="2.20.100.10">
    <property type="entry name" value="Thrombospondin type-1 (TSP1) repeat"/>
    <property type="match status" value="6"/>
</dbReference>
<proteinExistence type="predicted"/>
<dbReference type="EMBL" id="JAPWTK010000095">
    <property type="protein sequence ID" value="KAJ8950762.1"/>
    <property type="molecule type" value="Genomic_DNA"/>
</dbReference>
<keyword evidence="4" id="KW-0732">Signal</keyword>
<feature type="domain" description="GON" evidence="6">
    <location>
        <begin position="672"/>
        <end position="872"/>
    </location>
</feature>
<dbReference type="SUPFAM" id="SSF82895">
    <property type="entry name" value="TSP-1 type 1 repeat"/>
    <property type="match status" value="6"/>
</dbReference>
<gene>
    <name evidence="7" type="ORF">NQ318_011255</name>
</gene>
<evidence type="ECO:0000256" key="1">
    <source>
        <dbReference type="ARBA" id="ARBA00004613"/>
    </source>
</evidence>
<dbReference type="PANTHER" id="PTHR13723">
    <property type="entry name" value="ADAMTS A DISINTEGRIN AND METALLOPROTEASE WITH THROMBOSPONDIN MOTIFS PROTEASE"/>
    <property type="match status" value="1"/>
</dbReference>
<dbReference type="Proteomes" id="UP001162162">
    <property type="component" value="Unassembled WGS sequence"/>
</dbReference>
<keyword evidence="3" id="KW-0479">Metal-binding</keyword>
<comment type="subcellular location">
    <subcellularLocation>
        <location evidence="1">Secreted</location>
    </subcellularLocation>
</comment>
<name>A0AAV8YHP5_9CUCU</name>
<dbReference type="InterPro" id="IPR012314">
    <property type="entry name" value="Pept_M12B_GON-ADAMTSs"/>
</dbReference>
<evidence type="ECO:0000256" key="2">
    <source>
        <dbReference type="ARBA" id="ARBA00022525"/>
    </source>
</evidence>
<dbReference type="PROSITE" id="PS51046">
    <property type="entry name" value="GON"/>
    <property type="match status" value="1"/>
</dbReference>
<dbReference type="GO" id="GO:0004222">
    <property type="term" value="F:metalloendopeptidase activity"/>
    <property type="evidence" value="ECO:0007669"/>
    <property type="project" value="InterPro"/>
</dbReference>
<reference evidence="7" key="1">
    <citation type="journal article" date="2023" name="Insect Mol. Biol.">
        <title>Genome sequencing provides insights into the evolution of gene families encoding plant cell wall-degrading enzymes in longhorned beetles.</title>
        <authorList>
            <person name="Shin N.R."/>
            <person name="Okamura Y."/>
            <person name="Kirsch R."/>
            <person name="Pauchet Y."/>
        </authorList>
    </citation>
    <scope>NUCLEOTIDE SEQUENCE</scope>
    <source>
        <strain evidence="7">AMC_N1</strain>
    </source>
</reference>
<dbReference type="FunFam" id="2.20.100.10:FF:000005">
    <property type="entry name" value="ADAM metallopeptidase with thrombospondin type 1 motif 9"/>
    <property type="match status" value="1"/>
</dbReference>